<name>A0ABQ3XSU4_9ACTN</name>
<dbReference type="Pfam" id="PF00072">
    <property type="entry name" value="Response_reg"/>
    <property type="match status" value="1"/>
</dbReference>
<dbReference type="CDD" id="cd00156">
    <property type="entry name" value="REC"/>
    <property type="match status" value="1"/>
</dbReference>
<keyword evidence="2" id="KW-0902">Two-component regulatory system</keyword>
<evidence type="ECO:0000259" key="4">
    <source>
        <dbReference type="PROSITE" id="PS50110"/>
    </source>
</evidence>
<reference evidence="5 6" key="1">
    <citation type="submission" date="2021-01" db="EMBL/GenBank/DDBJ databases">
        <title>Whole genome shotgun sequence of Actinoplanes couchii NBRC 106145.</title>
        <authorList>
            <person name="Komaki H."/>
            <person name="Tamura T."/>
        </authorList>
    </citation>
    <scope>NUCLEOTIDE SEQUENCE [LARGE SCALE GENOMIC DNA]</scope>
    <source>
        <strain evidence="5 6">NBRC 106145</strain>
    </source>
</reference>
<dbReference type="SUPFAM" id="SSF52172">
    <property type="entry name" value="CheY-like"/>
    <property type="match status" value="1"/>
</dbReference>
<keyword evidence="1 3" id="KW-0597">Phosphoprotein</keyword>
<dbReference type="InterPro" id="IPR050595">
    <property type="entry name" value="Bact_response_regulator"/>
</dbReference>
<evidence type="ECO:0000256" key="3">
    <source>
        <dbReference type="PROSITE-ProRule" id="PRU00169"/>
    </source>
</evidence>
<dbReference type="PROSITE" id="PS50110">
    <property type="entry name" value="RESPONSE_REGULATORY"/>
    <property type="match status" value="1"/>
</dbReference>
<feature type="modified residue" description="4-aspartylphosphate" evidence="3">
    <location>
        <position position="52"/>
    </location>
</feature>
<dbReference type="EMBL" id="BOMG01000130">
    <property type="protein sequence ID" value="GID61584.1"/>
    <property type="molecule type" value="Genomic_DNA"/>
</dbReference>
<dbReference type="PANTHER" id="PTHR44591">
    <property type="entry name" value="STRESS RESPONSE REGULATOR PROTEIN 1"/>
    <property type="match status" value="1"/>
</dbReference>
<dbReference type="InterPro" id="IPR011006">
    <property type="entry name" value="CheY-like_superfamily"/>
</dbReference>
<proteinExistence type="predicted"/>
<evidence type="ECO:0000256" key="2">
    <source>
        <dbReference type="ARBA" id="ARBA00023012"/>
    </source>
</evidence>
<dbReference type="InterPro" id="IPR001789">
    <property type="entry name" value="Sig_transdc_resp-reg_receiver"/>
</dbReference>
<protein>
    <recommendedName>
        <fullName evidence="4">Response regulatory domain-containing protein</fullName>
    </recommendedName>
</protein>
<organism evidence="5 6">
    <name type="scientific">Actinoplanes couchii</name>
    <dbReference type="NCBI Taxonomy" id="403638"/>
    <lineage>
        <taxon>Bacteria</taxon>
        <taxon>Bacillati</taxon>
        <taxon>Actinomycetota</taxon>
        <taxon>Actinomycetes</taxon>
        <taxon>Micromonosporales</taxon>
        <taxon>Micromonosporaceae</taxon>
        <taxon>Actinoplanes</taxon>
    </lineage>
</organism>
<dbReference type="Proteomes" id="UP000612282">
    <property type="component" value="Unassembled WGS sequence"/>
</dbReference>
<evidence type="ECO:0000313" key="6">
    <source>
        <dbReference type="Proteomes" id="UP000612282"/>
    </source>
</evidence>
<evidence type="ECO:0000256" key="1">
    <source>
        <dbReference type="ARBA" id="ARBA00022553"/>
    </source>
</evidence>
<accession>A0ABQ3XSU4</accession>
<gene>
    <name evidence="5" type="ORF">Aco03nite_099880</name>
</gene>
<dbReference type="PANTHER" id="PTHR44591:SF14">
    <property type="entry name" value="PROTEIN PILG"/>
    <property type="match status" value="1"/>
</dbReference>
<evidence type="ECO:0000313" key="5">
    <source>
        <dbReference type="EMBL" id="GID61584.1"/>
    </source>
</evidence>
<keyword evidence="6" id="KW-1185">Reference proteome</keyword>
<dbReference type="RefSeq" id="WP_203809693.1">
    <property type="nucleotide sequence ID" value="NZ_BAAAQE010000021.1"/>
</dbReference>
<dbReference type="Gene3D" id="3.40.50.2300">
    <property type="match status" value="1"/>
</dbReference>
<dbReference type="SMART" id="SM00448">
    <property type="entry name" value="REC"/>
    <property type="match status" value="1"/>
</dbReference>
<comment type="caution">
    <text evidence="5">The sequence shown here is derived from an EMBL/GenBank/DDBJ whole genome shotgun (WGS) entry which is preliminary data.</text>
</comment>
<feature type="domain" description="Response regulatory" evidence="4">
    <location>
        <begin position="3"/>
        <end position="118"/>
    </location>
</feature>
<sequence>MSTVLIADDDTDISDILRRILTRAGLAVLTAADGLDALTTAAAALPDLILTDLDMPRMDGLQLCTAIRATPQTAAIPVAVFSGSLLPGDPRPATALACRAWLKPLTNSALIAGVHELLAAGRHRHTPAHPC</sequence>